<gene>
    <name evidence="1" type="ORF">CFSAN001627_27273</name>
</gene>
<organism evidence="1 2">
    <name type="scientific">Clostridium botulinum CFSAN001627</name>
    <dbReference type="NCBI Taxonomy" id="1232189"/>
    <lineage>
        <taxon>Bacteria</taxon>
        <taxon>Bacillati</taxon>
        <taxon>Bacillota</taxon>
        <taxon>Clostridia</taxon>
        <taxon>Eubacteriales</taxon>
        <taxon>Clostridiaceae</taxon>
        <taxon>Clostridium</taxon>
    </lineage>
</organism>
<name>M1ZQZ0_CLOBO</name>
<evidence type="ECO:0000313" key="1">
    <source>
        <dbReference type="EMBL" id="EKN36259.1"/>
    </source>
</evidence>
<dbReference type="AlphaFoldDB" id="M1ZQZ0"/>
<accession>M1ZQZ0</accession>
<dbReference type="EMBL" id="AMXI01001709">
    <property type="protein sequence ID" value="EKN36259.1"/>
    <property type="molecule type" value="Genomic_DNA"/>
</dbReference>
<dbReference type="Proteomes" id="UP000011944">
    <property type="component" value="Unassembled WGS sequence"/>
</dbReference>
<reference evidence="1 2" key="1">
    <citation type="submission" date="2012-10" db="EMBL/GenBank/DDBJ databases">
        <authorList>
            <person name="Strain E.A."/>
            <person name="Brown E."/>
            <person name="Allard M.W."/>
            <person name="Gonzalez-Escalona N."/>
            <person name="Timme R."/>
        </authorList>
    </citation>
    <scope>NUCLEOTIDE SEQUENCE [LARGE SCALE GENOMIC DNA]</scope>
    <source>
        <strain evidence="1 2">CFSAN001627</strain>
    </source>
</reference>
<protein>
    <submittedName>
        <fullName evidence="1">Uncharacterized protein</fullName>
    </submittedName>
</protein>
<sequence>MFVARIKLLKEETYGLSELGDLEDIIITTMGEDVWNAIMYFHESKIQELKESEAYVKEDIKDYDLSLTALKSGVNEEIEIIKKLINKVIEVKRINRESIIKELKGIIKRLENNEGYF</sequence>
<dbReference type="PATRIC" id="fig|1232189.3.peg.4271"/>
<reference evidence="1 2" key="2">
    <citation type="submission" date="2013-03" db="EMBL/GenBank/DDBJ databases">
        <title>Diversity in Clostridium botulinum.</title>
        <authorList>
            <person name="Timme R.E."/>
            <person name="Allard M."/>
            <person name="Luo Y."/>
            <person name="Strain E."/>
            <person name="Gonzalez-Escalona N."/>
            <person name="Brown E."/>
        </authorList>
    </citation>
    <scope>NUCLEOTIDE SEQUENCE [LARGE SCALE GENOMIC DNA]</scope>
    <source>
        <strain evidence="1 2">CFSAN001627</strain>
    </source>
</reference>
<comment type="caution">
    <text evidence="1">The sequence shown here is derived from an EMBL/GenBank/DDBJ whole genome shotgun (WGS) entry which is preliminary data.</text>
</comment>
<proteinExistence type="predicted"/>
<evidence type="ECO:0000313" key="2">
    <source>
        <dbReference type="Proteomes" id="UP000011944"/>
    </source>
</evidence>